<protein>
    <recommendedName>
        <fullName evidence="3">Transcription initiation factor TFIID subunit 8</fullName>
    </recommendedName>
</protein>
<evidence type="ECO:0000256" key="5">
    <source>
        <dbReference type="ARBA" id="ARBA00023163"/>
    </source>
</evidence>
<keyword evidence="10" id="KW-1185">Reference proteome</keyword>
<dbReference type="RefSeq" id="XP_003679399.1">
    <property type="nucleotide sequence ID" value="XM_003679351.1"/>
</dbReference>
<dbReference type="KEGG" id="tdl:TDEL_0B00590"/>
<dbReference type="eggNOG" id="KOG4336">
    <property type="taxonomic scope" value="Eukaryota"/>
</dbReference>
<reference evidence="9 10" key="1">
    <citation type="journal article" date="2011" name="Proc. Natl. Acad. Sci. U.S.A.">
        <title>Evolutionary erosion of yeast sex chromosomes by mating-type switching accidents.</title>
        <authorList>
            <person name="Gordon J.L."/>
            <person name="Armisen D."/>
            <person name="Proux-Wera E."/>
            <person name="Oheigeartaigh S.S."/>
            <person name="Byrne K.P."/>
            <person name="Wolfe K.H."/>
        </authorList>
    </citation>
    <scope>NUCLEOTIDE SEQUENCE [LARGE SCALE GENOMIC DNA]</scope>
    <source>
        <strain evidence="10">ATCC 10662 / CBS 1146 / NBRC 0425 / NCYC 2629 / NRRL Y-866</strain>
    </source>
</reference>
<keyword evidence="5" id="KW-0804">Transcription</keyword>
<dbReference type="Pfam" id="PF10406">
    <property type="entry name" value="TAF8_C"/>
    <property type="match status" value="1"/>
</dbReference>
<feature type="compositionally biased region" description="Basic and acidic residues" evidence="7">
    <location>
        <begin position="488"/>
        <end position="501"/>
    </location>
</feature>
<dbReference type="FunCoup" id="G8ZNJ4">
    <property type="interactions" value="276"/>
</dbReference>
<dbReference type="InParanoid" id="G8ZNJ4"/>
<feature type="domain" description="Transcription factor TFIID subunit 8 C-terminal" evidence="8">
    <location>
        <begin position="159"/>
        <end position="207"/>
    </location>
</feature>
<dbReference type="GO" id="GO:0006367">
    <property type="term" value="P:transcription initiation at RNA polymerase II promoter"/>
    <property type="evidence" value="ECO:0007669"/>
    <property type="project" value="TreeGrafter"/>
</dbReference>
<comment type="similarity">
    <text evidence="2">Belongs to the TAF8 family.</text>
</comment>
<sequence length="541" mass="61924">MEDHSHERHIQLTHLPTLDEIDHGKTEAAVVKILSKAVALQLKPMKADISKFAFEHLMILIDDQLNDMIGQLHRFSNVQRRESIAKGDVHLFLQGYNLTPADLDKQHQASQYYSKTYGKEFDSLHSLKETFTDAVVDEDNGSEDVINELVRPNNPLIRYIPKWMPAFPPDHTYKFTPQYNQPITDETIIRRRIVDEGKQSEVALLHLLKNMNPPTPSSDADGASYDEALVREETAAIYGNEQKKRKKNASSSSDLLSKLPQTNFSIEEYARSRVEIARKKVVEYEERQMKLQRNPFIKYSKIALSNSSDKSGRRQATREIHSMLQRSLQHLIKSIPELQMTKQDARRKAEQKRDERLQELRDKKAQKLKNFTDQQLENGDINLLDLDENNDDFFNYSGSEDEDLPQAEFENPSMTNDIPVPNLPTPAPEEHSRAEAQSHSEVQPVIESNAQPEAQAQAQSESQAQAESMAEVEQQTPAQMETQVMPEAESHQERSSVESQHELASPPEVDAQPQEQESDEDDTNFLFDESITTEQQDEIQL</sequence>
<dbReference type="InterPro" id="IPR037818">
    <property type="entry name" value="TAF8"/>
</dbReference>
<evidence type="ECO:0000256" key="4">
    <source>
        <dbReference type="ARBA" id="ARBA00023015"/>
    </source>
</evidence>
<feature type="compositionally biased region" description="Low complexity" evidence="7">
    <location>
        <begin position="447"/>
        <end position="475"/>
    </location>
</feature>
<evidence type="ECO:0000256" key="3">
    <source>
        <dbReference type="ARBA" id="ARBA00017307"/>
    </source>
</evidence>
<evidence type="ECO:0000256" key="2">
    <source>
        <dbReference type="ARBA" id="ARBA00008767"/>
    </source>
</evidence>
<evidence type="ECO:0000259" key="8">
    <source>
        <dbReference type="Pfam" id="PF10406"/>
    </source>
</evidence>
<organism evidence="9 10">
    <name type="scientific">Torulaspora delbrueckii</name>
    <name type="common">Yeast</name>
    <name type="synonym">Candida colliculosa</name>
    <dbReference type="NCBI Taxonomy" id="4950"/>
    <lineage>
        <taxon>Eukaryota</taxon>
        <taxon>Fungi</taxon>
        <taxon>Dikarya</taxon>
        <taxon>Ascomycota</taxon>
        <taxon>Saccharomycotina</taxon>
        <taxon>Saccharomycetes</taxon>
        <taxon>Saccharomycetales</taxon>
        <taxon>Saccharomycetaceae</taxon>
        <taxon>Torulaspora</taxon>
    </lineage>
</organism>
<dbReference type="PANTHER" id="PTHR46469:SF1">
    <property type="entry name" value="TRANSCRIPTION INITIATION FACTOR TFIID SUBUNIT 8"/>
    <property type="match status" value="1"/>
</dbReference>
<evidence type="ECO:0000256" key="1">
    <source>
        <dbReference type="ARBA" id="ARBA00004123"/>
    </source>
</evidence>
<dbReference type="STRING" id="1076872.G8ZNJ4"/>
<comment type="subcellular location">
    <subcellularLocation>
        <location evidence="1">Nucleus</location>
    </subcellularLocation>
</comment>
<feature type="compositionally biased region" description="Basic and acidic residues" evidence="7">
    <location>
        <begin position="428"/>
        <end position="438"/>
    </location>
</feature>
<dbReference type="EMBL" id="HE616743">
    <property type="protein sequence ID" value="CCE90188.1"/>
    <property type="molecule type" value="Genomic_DNA"/>
</dbReference>
<evidence type="ECO:0000313" key="9">
    <source>
        <dbReference type="EMBL" id="CCE90188.1"/>
    </source>
</evidence>
<name>G8ZNJ4_TORDE</name>
<dbReference type="AlphaFoldDB" id="G8ZNJ4"/>
<feature type="compositionally biased region" description="Basic and acidic residues" evidence="7">
    <location>
        <begin position="343"/>
        <end position="362"/>
    </location>
</feature>
<keyword evidence="4" id="KW-0805">Transcription regulation</keyword>
<evidence type="ECO:0000256" key="7">
    <source>
        <dbReference type="SAM" id="MobiDB-lite"/>
    </source>
</evidence>
<dbReference type="GeneID" id="11503295"/>
<feature type="region of interest" description="Disordered" evidence="7">
    <location>
        <begin position="392"/>
        <end position="541"/>
    </location>
</feature>
<feature type="region of interest" description="Disordered" evidence="7">
    <location>
        <begin position="341"/>
        <end position="362"/>
    </location>
</feature>
<dbReference type="CDD" id="cd08049">
    <property type="entry name" value="TAF8"/>
    <property type="match status" value="1"/>
</dbReference>
<dbReference type="HOGENOM" id="CLU_030592_0_0_1"/>
<dbReference type="InterPro" id="IPR019473">
    <property type="entry name" value="TFIID_su8_C"/>
</dbReference>
<accession>G8ZNJ4</accession>
<dbReference type="GO" id="GO:0005669">
    <property type="term" value="C:transcription factor TFIID complex"/>
    <property type="evidence" value="ECO:0007669"/>
    <property type="project" value="InterPro"/>
</dbReference>
<gene>
    <name evidence="9" type="primary">TDEL0B00590</name>
    <name evidence="9" type="ORF">TDEL_0B00590</name>
</gene>
<dbReference type="PANTHER" id="PTHR46469">
    <property type="entry name" value="TRANSCRIPTION INITIATION FACTOR TFIID SUBUNIT 8"/>
    <property type="match status" value="1"/>
</dbReference>
<keyword evidence="6" id="KW-0539">Nucleus</keyword>
<evidence type="ECO:0000256" key="6">
    <source>
        <dbReference type="ARBA" id="ARBA00023242"/>
    </source>
</evidence>
<proteinExistence type="inferred from homology"/>
<dbReference type="Proteomes" id="UP000005627">
    <property type="component" value="Chromosome 2"/>
</dbReference>
<evidence type="ECO:0000313" key="10">
    <source>
        <dbReference type="Proteomes" id="UP000005627"/>
    </source>
</evidence>
<dbReference type="OrthoDB" id="2193813at2759"/>